<dbReference type="NCBIfam" id="NF009044">
    <property type="entry name" value="PRK12378.1"/>
    <property type="match status" value="1"/>
</dbReference>
<evidence type="ECO:0000313" key="9">
    <source>
        <dbReference type="EMBL" id="SFP43407.1"/>
    </source>
</evidence>
<dbReference type="GO" id="GO:0003677">
    <property type="term" value="F:DNA binding"/>
    <property type="evidence" value="ECO:0007669"/>
    <property type="project" value="UniProtKB-UniRule"/>
</dbReference>
<evidence type="ECO:0000313" key="10">
    <source>
        <dbReference type="Proteomes" id="UP000182624"/>
    </source>
</evidence>
<dbReference type="InterPro" id="IPR048300">
    <property type="entry name" value="TACO1_YebC-like_2nd/3rd_dom"/>
</dbReference>
<evidence type="ECO:0000256" key="1">
    <source>
        <dbReference type="ARBA" id="ARBA00008724"/>
    </source>
</evidence>
<dbReference type="HAMAP" id="MF_00693">
    <property type="entry name" value="Transcrip_reg_TACO1"/>
    <property type="match status" value="1"/>
</dbReference>
<gene>
    <name evidence="9" type="ORF">SAMN04487928_10232</name>
</gene>
<proteinExistence type="inferred from homology"/>
<organism evidence="9 10">
    <name type="scientific">Butyrivibrio proteoclasticus</name>
    <dbReference type="NCBI Taxonomy" id="43305"/>
    <lineage>
        <taxon>Bacteria</taxon>
        <taxon>Bacillati</taxon>
        <taxon>Bacillota</taxon>
        <taxon>Clostridia</taxon>
        <taxon>Lachnospirales</taxon>
        <taxon>Lachnospiraceae</taxon>
        <taxon>Butyrivibrio</taxon>
    </lineage>
</organism>
<dbReference type="eggNOG" id="COG0217">
    <property type="taxonomic scope" value="Bacteria"/>
</dbReference>
<evidence type="ECO:0000259" key="7">
    <source>
        <dbReference type="Pfam" id="PF01709"/>
    </source>
</evidence>
<dbReference type="AlphaFoldDB" id="A0A1I5QBC4"/>
<dbReference type="InterPro" id="IPR049083">
    <property type="entry name" value="TACO1_YebC_N"/>
</dbReference>
<dbReference type="Pfam" id="PF01709">
    <property type="entry name" value="Transcrip_reg"/>
    <property type="match status" value="1"/>
</dbReference>
<accession>A0A1I5QBC4</accession>
<dbReference type="NCBIfam" id="TIGR01033">
    <property type="entry name" value="YebC/PmpR family DNA-binding transcriptional regulator"/>
    <property type="match status" value="1"/>
</dbReference>
<keyword evidence="10" id="KW-1185">Reference proteome</keyword>
<evidence type="ECO:0000256" key="6">
    <source>
        <dbReference type="HAMAP-Rule" id="MF_00693"/>
    </source>
</evidence>
<evidence type="ECO:0000259" key="8">
    <source>
        <dbReference type="Pfam" id="PF20772"/>
    </source>
</evidence>
<dbReference type="PANTHER" id="PTHR12532:SF6">
    <property type="entry name" value="TRANSCRIPTIONAL REGULATORY PROTEIN YEBC-RELATED"/>
    <property type="match status" value="1"/>
</dbReference>
<dbReference type="GO" id="GO:0006355">
    <property type="term" value="P:regulation of DNA-templated transcription"/>
    <property type="evidence" value="ECO:0007669"/>
    <property type="project" value="UniProtKB-UniRule"/>
</dbReference>
<evidence type="ECO:0000256" key="2">
    <source>
        <dbReference type="ARBA" id="ARBA00022490"/>
    </source>
</evidence>
<dbReference type="FunFam" id="1.10.10.200:FF:000002">
    <property type="entry name" value="Probable transcriptional regulatory protein CLM62_37755"/>
    <property type="match status" value="1"/>
</dbReference>
<dbReference type="OrthoDB" id="9781053at2"/>
<dbReference type="RefSeq" id="WP_074883270.1">
    <property type="nucleotide sequence ID" value="NZ_FOXO01000002.1"/>
</dbReference>
<keyword evidence="3 6" id="KW-0805">Transcription regulation</keyword>
<dbReference type="Gene3D" id="1.10.10.200">
    <property type="match status" value="1"/>
</dbReference>
<name>A0A1I5QBC4_9FIRM</name>
<evidence type="ECO:0000256" key="5">
    <source>
        <dbReference type="ARBA" id="ARBA00023163"/>
    </source>
</evidence>
<feature type="domain" description="TACO1/YebC-like second and third" evidence="7">
    <location>
        <begin position="82"/>
        <end position="240"/>
    </location>
</feature>
<keyword evidence="5 6" id="KW-0804">Transcription</keyword>
<dbReference type="InterPro" id="IPR017856">
    <property type="entry name" value="Integrase-like_N"/>
</dbReference>
<dbReference type="Proteomes" id="UP000182624">
    <property type="component" value="Unassembled WGS sequence"/>
</dbReference>
<comment type="similarity">
    <text evidence="1 6">Belongs to the TACO1 family.</text>
</comment>
<dbReference type="EMBL" id="FOXO01000002">
    <property type="protein sequence ID" value="SFP43407.1"/>
    <property type="molecule type" value="Genomic_DNA"/>
</dbReference>
<dbReference type="Gene3D" id="3.30.70.980">
    <property type="match status" value="2"/>
</dbReference>
<keyword evidence="2 6" id="KW-0963">Cytoplasm</keyword>
<dbReference type="InterPro" id="IPR026564">
    <property type="entry name" value="Transcrip_reg_TACO1-like_dom3"/>
</dbReference>
<dbReference type="FunFam" id="3.30.70.980:FF:000002">
    <property type="entry name" value="Probable transcriptional regulatory protein YebC"/>
    <property type="match status" value="1"/>
</dbReference>
<dbReference type="GO" id="GO:0005829">
    <property type="term" value="C:cytosol"/>
    <property type="evidence" value="ECO:0007669"/>
    <property type="project" value="TreeGrafter"/>
</dbReference>
<evidence type="ECO:0000256" key="4">
    <source>
        <dbReference type="ARBA" id="ARBA00023125"/>
    </source>
</evidence>
<dbReference type="PANTHER" id="PTHR12532">
    <property type="entry name" value="TRANSLATIONAL ACTIVATOR OF CYTOCHROME C OXIDASE 1"/>
    <property type="match status" value="1"/>
</dbReference>
<feature type="domain" description="TACO1/YebC-like N-terminal" evidence="8">
    <location>
        <begin position="5"/>
        <end position="75"/>
    </location>
</feature>
<dbReference type="NCBIfam" id="NF001030">
    <property type="entry name" value="PRK00110.1"/>
    <property type="match status" value="1"/>
</dbReference>
<sequence>MSGHSKFANIKHKKEKNDAAKGKIFTIIGREIAVAVKEGGPDPANNFKLAQVIAKAKANNMPNDTIDRGIKKASGADGAVDYKNITYEGYGPGGTAIIVEALTDNQNRTASNVKSAFTKGNGNVGTPGCVSYMFDKKGQIIIDKEECKMSSDDLMMLVLDAGADDFNEEEDSYEILTTPENFQPVVEALGRENVESVSAEVTMIPQNYVSVTDADTVKYLQRILDLLDEDDDVQAVYHNWEEADE</sequence>
<dbReference type="Pfam" id="PF20772">
    <property type="entry name" value="TACO1_YebC_N"/>
    <property type="match status" value="1"/>
</dbReference>
<keyword evidence="4 6" id="KW-0238">DNA-binding</keyword>
<dbReference type="InterPro" id="IPR029072">
    <property type="entry name" value="YebC-like"/>
</dbReference>
<dbReference type="InterPro" id="IPR002876">
    <property type="entry name" value="Transcrip_reg_TACO1-like"/>
</dbReference>
<dbReference type="SUPFAM" id="SSF75625">
    <property type="entry name" value="YebC-like"/>
    <property type="match status" value="1"/>
</dbReference>
<evidence type="ECO:0000256" key="3">
    <source>
        <dbReference type="ARBA" id="ARBA00023015"/>
    </source>
</evidence>
<protein>
    <recommendedName>
        <fullName evidence="6">Probable transcriptional regulatory protein SAMN04487928_10232</fullName>
    </recommendedName>
</protein>
<reference evidence="10" key="1">
    <citation type="submission" date="2016-10" db="EMBL/GenBank/DDBJ databases">
        <authorList>
            <person name="Varghese N."/>
            <person name="Submissions S."/>
        </authorList>
    </citation>
    <scope>NUCLEOTIDE SEQUENCE [LARGE SCALE GENOMIC DNA]</scope>
    <source>
        <strain evidence="10">P18</strain>
    </source>
</reference>
<comment type="subcellular location">
    <subcellularLocation>
        <location evidence="6">Cytoplasm</location>
    </subcellularLocation>
</comment>